<accession>A0ACC0AQB6</accession>
<protein>
    <submittedName>
        <fullName evidence="1">Uncharacterized protein</fullName>
    </submittedName>
</protein>
<organism evidence="1 2">
    <name type="scientific">Catharanthus roseus</name>
    <name type="common">Madagascar periwinkle</name>
    <name type="synonym">Vinca rosea</name>
    <dbReference type="NCBI Taxonomy" id="4058"/>
    <lineage>
        <taxon>Eukaryota</taxon>
        <taxon>Viridiplantae</taxon>
        <taxon>Streptophyta</taxon>
        <taxon>Embryophyta</taxon>
        <taxon>Tracheophyta</taxon>
        <taxon>Spermatophyta</taxon>
        <taxon>Magnoliopsida</taxon>
        <taxon>eudicotyledons</taxon>
        <taxon>Gunneridae</taxon>
        <taxon>Pentapetalae</taxon>
        <taxon>asterids</taxon>
        <taxon>lamiids</taxon>
        <taxon>Gentianales</taxon>
        <taxon>Apocynaceae</taxon>
        <taxon>Rauvolfioideae</taxon>
        <taxon>Vinceae</taxon>
        <taxon>Catharanthinae</taxon>
        <taxon>Catharanthus</taxon>
    </lineage>
</organism>
<reference evidence="2" key="1">
    <citation type="journal article" date="2023" name="Nat. Plants">
        <title>Single-cell RNA sequencing provides a high-resolution roadmap for understanding the multicellular compartmentation of specialized metabolism.</title>
        <authorList>
            <person name="Sun S."/>
            <person name="Shen X."/>
            <person name="Li Y."/>
            <person name="Li Y."/>
            <person name="Wang S."/>
            <person name="Li R."/>
            <person name="Zhang H."/>
            <person name="Shen G."/>
            <person name="Guo B."/>
            <person name="Wei J."/>
            <person name="Xu J."/>
            <person name="St-Pierre B."/>
            <person name="Chen S."/>
            <person name="Sun C."/>
        </authorList>
    </citation>
    <scope>NUCLEOTIDE SEQUENCE [LARGE SCALE GENOMIC DNA]</scope>
</reference>
<dbReference type="Proteomes" id="UP001060085">
    <property type="component" value="Linkage Group LG05"/>
</dbReference>
<sequence length="115" mass="12866">MDSEEHQRLLGTPDQLLTAITVSTLSFENSSSKPVTSTVNFLKNQNASFLVLPGETDPAEAPFYALLFMKTRTNRPRPKDNSRFHRPPALTQRPKVGKLNQSNDPLVVMQFGPQI</sequence>
<gene>
    <name evidence="1" type="ORF">M9H77_22378</name>
</gene>
<keyword evidence="2" id="KW-1185">Reference proteome</keyword>
<comment type="caution">
    <text evidence="1">The sequence shown here is derived from an EMBL/GenBank/DDBJ whole genome shotgun (WGS) entry which is preliminary data.</text>
</comment>
<proteinExistence type="predicted"/>
<evidence type="ECO:0000313" key="1">
    <source>
        <dbReference type="EMBL" id="KAI5663055.1"/>
    </source>
</evidence>
<dbReference type="EMBL" id="CM044705">
    <property type="protein sequence ID" value="KAI5663055.1"/>
    <property type="molecule type" value="Genomic_DNA"/>
</dbReference>
<evidence type="ECO:0000313" key="2">
    <source>
        <dbReference type="Proteomes" id="UP001060085"/>
    </source>
</evidence>
<name>A0ACC0AQB6_CATRO</name>